<dbReference type="Proteomes" id="UP000501690">
    <property type="component" value="Linkage Group LG10"/>
</dbReference>
<reference evidence="1 2" key="1">
    <citation type="submission" date="2019-04" db="EMBL/GenBank/DDBJ databases">
        <title>An improved genome assembly and genetic linkage map for asparagus bean, Vigna unguiculata ssp. sesquipedialis.</title>
        <authorList>
            <person name="Xia Q."/>
            <person name="Zhang R."/>
            <person name="Dong Y."/>
        </authorList>
    </citation>
    <scope>NUCLEOTIDE SEQUENCE [LARGE SCALE GENOMIC DNA]</scope>
    <source>
        <tissue evidence="1">Leaf</tissue>
    </source>
</reference>
<protein>
    <submittedName>
        <fullName evidence="1">Uncharacterized protein</fullName>
    </submittedName>
</protein>
<proteinExistence type="predicted"/>
<dbReference type="EMBL" id="CP039354">
    <property type="protein sequence ID" value="QCE11770.1"/>
    <property type="molecule type" value="Genomic_DNA"/>
</dbReference>
<sequence length="118" mass="13144">MADDIRFPGAFMAFFACRDGVAATKMLVRGADLWRFVHGVARRYCALQWCVERRWRCCSRTVAACDVDAAVRGGWQWEALKWWSGNVGCAGAWWSGLVVAAGEQDGGDDDGAMYDWPD</sequence>
<accession>A0A4D6ND17</accession>
<gene>
    <name evidence="1" type="ORF">DEO72_LG10g3007</name>
</gene>
<dbReference type="PROSITE" id="PS51257">
    <property type="entry name" value="PROKAR_LIPOPROTEIN"/>
    <property type="match status" value="1"/>
</dbReference>
<organism evidence="1 2">
    <name type="scientific">Vigna unguiculata</name>
    <name type="common">Cowpea</name>
    <dbReference type="NCBI Taxonomy" id="3917"/>
    <lineage>
        <taxon>Eukaryota</taxon>
        <taxon>Viridiplantae</taxon>
        <taxon>Streptophyta</taxon>
        <taxon>Embryophyta</taxon>
        <taxon>Tracheophyta</taxon>
        <taxon>Spermatophyta</taxon>
        <taxon>Magnoliopsida</taxon>
        <taxon>eudicotyledons</taxon>
        <taxon>Gunneridae</taxon>
        <taxon>Pentapetalae</taxon>
        <taxon>rosids</taxon>
        <taxon>fabids</taxon>
        <taxon>Fabales</taxon>
        <taxon>Fabaceae</taxon>
        <taxon>Papilionoideae</taxon>
        <taxon>50 kb inversion clade</taxon>
        <taxon>NPAAA clade</taxon>
        <taxon>indigoferoid/millettioid clade</taxon>
        <taxon>Phaseoleae</taxon>
        <taxon>Vigna</taxon>
    </lineage>
</organism>
<evidence type="ECO:0000313" key="2">
    <source>
        <dbReference type="Proteomes" id="UP000501690"/>
    </source>
</evidence>
<evidence type="ECO:0000313" key="1">
    <source>
        <dbReference type="EMBL" id="QCE11770.1"/>
    </source>
</evidence>
<dbReference type="AlphaFoldDB" id="A0A4D6ND17"/>
<name>A0A4D6ND17_VIGUN</name>
<keyword evidence="2" id="KW-1185">Reference proteome</keyword>